<organism evidence="2 3">
    <name type="scientific">Sphingomonas aerophila</name>
    <dbReference type="NCBI Taxonomy" id="1344948"/>
    <lineage>
        <taxon>Bacteria</taxon>
        <taxon>Pseudomonadati</taxon>
        <taxon>Pseudomonadota</taxon>
        <taxon>Alphaproteobacteria</taxon>
        <taxon>Sphingomonadales</taxon>
        <taxon>Sphingomonadaceae</taxon>
        <taxon>Sphingomonas</taxon>
    </lineage>
</organism>
<sequence>MATNPDPAAQIAAAEHDATIARERLSRTVAQLQDRLSPKQIARRAVRDAGDRSTAAVDTARRNPGTAAGLVACAGLFLARHRIASLFRRRRPKQSVNKTA</sequence>
<dbReference type="RefSeq" id="WP_184054772.1">
    <property type="nucleotide sequence ID" value="NZ_JACIJK010000002.1"/>
</dbReference>
<protein>
    <submittedName>
        <fullName evidence="2">ElaB/YqjD/DUF883 family membrane-anchored ribosome-binding protein</fullName>
    </submittedName>
</protein>
<evidence type="ECO:0000313" key="3">
    <source>
        <dbReference type="Proteomes" id="UP000546200"/>
    </source>
</evidence>
<name>A0A7W9BBT3_9SPHN</name>
<evidence type="ECO:0000313" key="2">
    <source>
        <dbReference type="EMBL" id="MBB5713921.1"/>
    </source>
</evidence>
<proteinExistence type="predicted"/>
<dbReference type="EMBL" id="JACIJK010000002">
    <property type="protein sequence ID" value="MBB5713921.1"/>
    <property type="molecule type" value="Genomic_DNA"/>
</dbReference>
<reference evidence="2 3" key="1">
    <citation type="submission" date="2020-08" db="EMBL/GenBank/DDBJ databases">
        <title>Genomic Encyclopedia of Type Strains, Phase IV (KMG-IV): sequencing the most valuable type-strain genomes for metagenomic binning, comparative biology and taxonomic classification.</title>
        <authorList>
            <person name="Goeker M."/>
        </authorList>
    </citation>
    <scope>NUCLEOTIDE SEQUENCE [LARGE SCALE GENOMIC DNA]</scope>
    <source>
        <strain evidence="2 3">DSM 100044</strain>
    </source>
</reference>
<gene>
    <name evidence="2" type="ORF">FHS94_000744</name>
</gene>
<dbReference type="InterPro" id="IPR022062">
    <property type="entry name" value="DUF3618"/>
</dbReference>
<comment type="caution">
    <text evidence="2">The sequence shown here is derived from an EMBL/GenBank/DDBJ whole genome shotgun (WGS) entry which is preliminary data.</text>
</comment>
<dbReference type="AlphaFoldDB" id="A0A7W9BBT3"/>
<dbReference type="Proteomes" id="UP000546200">
    <property type="component" value="Unassembled WGS sequence"/>
</dbReference>
<accession>A0A7W9BBT3</accession>
<dbReference type="Pfam" id="PF12277">
    <property type="entry name" value="DUF3618"/>
    <property type="match status" value="1"/>
</dbReference>
<feature type="region of interest" description="Disordered" evidence="1">
    <location>
        <begin position="36"/>
        <end position="60"/>
    </location>
</feature>
<keyword evidence="3" id="KW-1185">Reference proteome</keyword>
<evidence type="ECO:0000256" key="1">
    <source>
        <dbReference type="SAM" id="MobiDB-lite"/>
    </source>
</evidence>